<dbReference type="Proteomes" id="UP000484076">
    <property type="component" value="Unassembled WGS sequence"/>
</dbReference>
<protein>
    <submittedName>
        <fullName evidence="4">DUF4102 domain-containing protein</fullName>
    </submittedName>
</protein>
<gene>
    <name evidence="4" type="ORF">GEU84_020240</name>
</gene>
<sequence length="115" mass="13273">MGTHLTERVVKAAEIGTRKYVIFDEACAGFGHCVFESGRKTFILIYRAAGRQRRMTIGTWLSWSVIAAREEAKRLKRDIDRGEDPMDTRTNARHAPTVDELVERYIDEHLPKLRL</sequence>
<dbReference type="RefSeq" id="WP_152828728.1">
    <property type="nucleotide sequence ID" value="NZ_WHUT02000020.1"/>
</dbReference>
<evidence type="ECO:0000256" key="2">
    <source>
        <dbReference type="ARBA" id="ARBA00022908"/>
    </source>
</evidence>
<evidence type="ECO:0000313" key="4">
    <source>
        <dbReference type="EMBL" id="NUB46726.1"/>
    </source>
</evidence>
<evidence type="ECO:0000313" key="5">
    <source>
        <dbReference type="Proteomes" id="UP000484076"/>
    </source>
</evidence>
<dbReference type="Pfam" id="PF13356">
    <property type="entry name" value="Arm-DNA-bind_3"/>
    <property type="match status" value="1"/>
</dbReference>
<comment type="caution">
    <text evidence="4">The sequence shown here is derived from an EMBL/GenBank/DDBJ whole genome shotgun (WGS) entry which is preliminary data.</text>
</comment>
<comment type="similarity">
    <text evidence="1">Belongs to the 'phage' integrase family.</text>
</comment>
<dbReference type="Gene3D" id="3.30.160.390">
    <property type="entry name" value="Integrase, DNA-binding domain"/>
    <property type="match status" value="1"/>
</dbReference>
<feature type="domain" description="Integrase DNA-binding" evidence="3">
    <location>
        <begin position="5"/>
        <end position="90"/>
    </location>
</feature>
<accession>A0A8X8HAF3</accession>
<dbReference type="InterPro" id="IPR050808">
    <property type="entry name" value="Phage_Integrase"/>
</dbReference>
<name>A0A8X8HAF3_9RHOB</name>
<keyword evidence="2" id="KW-0229">DNA integration</keyword>
<dbReference type="EMBL" id="WHUT02000020">
    <property type="protein sequence ID" value="NUB46726.1"/>
    <property type="molecule type" value="Genomic_DNA"/>
</dbReference>
<reference evidence="4" key="1">
    <citation type="submission" date="2020-05" db="EMBL/GenBank/DDBJ databases">
        <title>Fertoebacter nigrum gen. nov., sp. nov., a new member of the family Rhodobacteraceae.</title>
        <authorList>
            <person name="Szuroczki S."/>
            <person name="Abbaszade G."/>
            <person name="Buni D."/>
            <person name="Schumann P."/>
            <person name="Toth E."/>
        </authorList>
    </citation>
    <scope>NUCLEOTIDE SEQUENCE</scope>
    <source>
        <strain evidence="4">RG-N-1a</strain>
    </source>
</reference>
<evidence type="ECO:0000256" key="1">
    <source>
        <dbReference type="ARBA" id="ARBA00008857"/>
    </source>
</evidence>
<proteinExistence type="inferred from homology"/>
<dbReference type="InterPro" id="IPR038488">
    <property type="entry name" value="Integrase_DNA-bd_sf"/>
</dbReference>
<dbReference type="GO" id="GO:0015074">
    <property type="term" value="P:DNA integration"/>
    <property type="evidence" value="ECO:0007669"/>
    <property type="project" value="UniProtKB-KW"/>
</dbReference>
<keyword evidence="5" id="KW-1185">Reference proteome</keyword>
<dbReference type="PANTHER" id="PTHR30629">
    <property type="entry name" value="PROPHAGE INTEGRASE"/>
    <property type="match status" value="1"/>
</dbReference>
<dbReference type="AlphaFoldDB" id="A0A8X8HAF3"/>
<evidence type="ECO:0000259" key="3">
    <source>
        <dbReference type="Pfam" id="PF13356"/>
    </source>
</evidence>
<dbReference type="PANTHER" id="PTHR30629:SF2">
    <property type="entry name" value="PROPHAGE INTEGRASE INTS-RELATED"/>
    <property type="match status" value="1"/>
</dbReference>
<dbReference type="InterPro" id="IPR025166">
    <property type="entry name" value="Integrase_DNA_bind_dom"/>
</dbReference>
<organism evidence="4 5">
    <name type="scientific">Fertoeibacter niger</name>
    <dbReference type="NCBI Taxonomy" id="2656921"/>
    <lineage>
        <taxon>Bacteria</taxon>
        <taxon>Pseudomonadati</taxon>
        <taxon>Pseudomonadota</taxon>
        <taxon>Alphaproteobacteria</taxon>
        <taxon>Rhodobacterales</taxon>
        <taxon>Paracoccaceae</taxon>
        <taxon>Fertoeibacter</taxon>
    </lineage>
</organism>